<name>A0ABN9U5Y6_9DINO</name>
<evidence type="ECO:0000256" key="2">
    <source>
        <dbReference type="ARBA" id="ARBA00001947"/>
    </source>
</evidence>
<proteinExistence type="inferred from homology"/>
<evidence type="ECO:0000313" key="11">
    <source>
        <dbReference type="EMBL" id="CAK0853970.1"/>
    </source>
</evidence>
<dbReference type="EMBL" id="CAUYUJ010015442">
    <property type="protein sequence ID" value="CAK0853970.1"/>
    <property type="molecule type" value="Genomic_DNA"/>
</dbReference>
<comment type="cofactor">
    <cofactor evidence="2">
        <name>Zn(2+)</name>
        <dbReference type="ChEBI" id="CHEBI:29105"/>
    </cofactor>
</comment>
<evidence type="ECO:0000256" key="5">
    <source>
        <dbReference type="ARBA" id="ARBA00022694"/>
    </source>
</evidence>
<dbReference type="InterPro" id="IPR036866">
    <property type="entry name" value="RibonucZ/Hydroxyglut_hydro"/>
</dbReference>
<evidence type="ECO:0000256" key="1">
    <source>
        <dbReference type="ARBA" id="ARBA00000402"/>
    </source>
</evidence>
<dbReference type="Proteomes" id="UP001189429">
    <property type="component" value="Unassembled WGS sequence"/>
</dbReference>
<keyword evidence="6" id="KW-0540">Nuclease</keyword>
<dbReference type="EC" id="3.1.26.11" evidence="4"/>
<gene>
    <name evidence="11" type="ORF">PCOR1329_LOCUS45280</name>
</gene>
<dbReference type="SUPFAM" id="SSF56281">
    <property type="entry name" value="Metallo-hydrolase/oxidoreductase"/>
    <property type="match status" value="1"/>
</dbReference>
<keyword evidence="12" id="KW-1185">Reference proteome</keyword>
<organism evidence="11 12">
    <name type="scientific">Prorocentrum cordatum</name>
    <dbReference type="NCBI Taxonomy" id="2364126"/>
    <lineage>
        <taxon>Eukaryota</taxon>
        <taxon>Sar</taxon>
        <taxon>Alveolata</taxon>
        <taxon>Dinophyceae</taxon>
        <taxon>Prorocentrales</taxon>
        <taxon>Prorocentraceae</taxon>
        <taxon>Prorocentrum</taxon>
    </lineage>
</organism>
<evidence type="ECO:0000256" key="9">
    <source>
        <dbReference type="ARBA" id="ARBA00022801"/>
    </source>
</evidence>
<reference evidence="11" key="1">
    <citation type="submission" date="2023-10" db="EMBL/GenBank/DDBJ databases">
        <authorList>
            <person name="Chen Y."/>
            <person name="Shah S."/>
            <person name="Dougan E. K."/>
            <person name="Thang M."/>
            <person name="Chan C."/>
        </authorList>
    </citation>
    <scope>NUCLEOTIDE SEQUENCE [LARGE SCALE GENOMIC DNA]</scope>
</reference>
<dbReference type="InterPro" id="IPR047151">
    <property type="entry name" value="RNZ2-like"/>
</dbReference>
<dbReference type="PANTHER" id="PTHR12553">
    <property type="entry name" value="ZINC PHOSPHODIESTERASE ELAC PROTEIN 2"/>
    <property type="match status" value="1"/>
</dbReference>
<dbReference type="Gene3D" id="3.60.15.10">
    <property type="entry name" value="Ribonuclease Z/Hydroxyacylglutathione hydrolase-like"/>
    <property type="match status" value="1"/>
</dbReference>
<keyword evidence="7" id="KW-0479">Metal-binding</keyword>
<evidence type="ECO:0000256" key="3">
    <source>
        <dbReference type="ARBA" id="ARBA00007823"/>
    </source>
</evidence>
<evidence type="ECO:0000256" key="8">
    <source>
        <dbReference type="ARBA" id="ARBA00022759"/>
    </source>
</evidence>
<feature type="non-terminal residue" evidence="11">
    <location>
        <position position="53"/>
    </location>
</feature>
<keyword evidence="5" id="KW-0819">tRNA processing</keyword>
<evidence type="ECO:0000256" key="7">
    <source>
        <dbReference type="ARBA" id="ARBA00022723"/>
    </source>
</evidence>
<evidence type="ECO:0000256" key="4">
    <source>
        <dbReference type="ARBA" id="ARBA00012477"/>
    </source>
</evidence>
<comment type="caution">
    <text evidence="11">The sequence shown here is derived from an EMBL/GenBank/DDBJ whole genome shotgun (WGS) entry which is preliminary data.</text>
</comment>
<dbReference type="PANTHER" id="PTHR12553:SF49">
    <property type="entry name" value="ZINC PHOSPHODIESTERASE ELAC PROTEIN 2"/>
    <property type="match status" value="1"/>
</dbReference>
<protein>
    <recommendedName>
        <fullName evidence="4">ribonuclease Z</fullName>
        <ecNumber evidence="4">3.1.26.11</ecNumber>
    </recommendedName>
</protein>
<evidence type="ECO:0000256" key="10">
    <source>
        <dbReference type="ARBA" id="ARBA00022833"/>
    </source>
</evidence>
<sequence length="53" mass="5801">MQESLEANARATGHSTTLEALEVSRRMRARGVLLTHFSQRYAGIRLEGAGSRG</sequence>
<accession>A0ABN9U5Y6</accession>
<evidence type="ECO:0000313" key="12">
    <source>
        <dbReference type="Proteomes" id="UP001189429"/>
    </source>
</evidence>
<keyword evidence="10" id="KW-0862">Zinc</keyword>
<comment type="similarity">
    <text evidence="3">Belongs to the RNase Z family.</text>
</comment>
<evidence type="ECO:0000256" key="6">
    <source>
        <dbReference type="ARBA" id="ARBA00022722"/>
    </source>
</evidence>
<keyword evidence="8" id="KW-0255">Endonuclease</keyword>
<comment type="catalytic activity">
    <reaction evidence="1">
        <text>Endonucleolytic cleavage of RNA, removing extra 3' nucleotides from tRNA precursor, generating 3' termini of tRNAs. A 3'-hydroxy group is left at the tRNA terminus and a 5'-phosphoryl group is left at the trailer molecule.</text>
        <dbReference type="EC" id="3.1.26.11"/>
    </reaction>
</comment>
<keyword evidence="9" id="KW-0378">Hydrolase</keyword>